<reference evidence="1" key="1">
    <citation type="journal article" date="2013" name="J. Plant Res.">
        <title>Effect of fungi and light on seed germination of three Opuntia species from semiarid lands of central Mexico.</title>
        <authorList>
            <person name="Delgado-Sanchez P."/>
            <person name="Jimenez-Bremont J.F."/>
            <person name="Guerrero-Gonzalez Mde L."/>
            <person name="Flores J."/>
        </authorList>
    </citation>
    <scope>NUCLEOTIDE SEQUENCE</scope>
    <source>
        <tissue evidence="1">Cladode</tissue>
    </source>
</reference>
<evidence type="ECO:0000313" key="1">
    <source>
        <dbReference type="EMBL" id="MBA4651282.1"/>
    </source>
</evidence>
<sequence length="122" mass="14160">MCQQNDIVCKPWISRYSIANIQKQLVIFPGTKNEFSEFSERDLQKAPSFPQLEPSPSPFWQQSIAGKSLLMKPSNERIANALELSQLLLKRRCFIEVRGEANVGSREVKRPRFKKKFLLVMF</sequence>
<dbReference type="EMBL" id="GISG01169299">
    <property type="protein sequence ID" value="MBA4651282.1"/>
    <property type="molecule type" value="Transcribed_RNA"/>
</dbReference>
<protein>
    <submittedName>
        <fullName evidence="1">Uncharacterized protein</fullName>
    </submittedName>
</protein>
<proteinExistence type="predicted"/>
<dbReference type="AlphaFoldDB" id="A0A7C9DU34"/>
<organism evidence="1">
    <name type="scientific">Opuntia streptacantha</name>
    <name type="common">Prickly pear cactus</name>
    <name type="synonym">Opuntia cardona</name>
    <dbReference type="NCBI Taxonomy" id="393608"/>
    <lineage>
        <taxon>Eukaryota</taxon>
        <taxon>Viridiplantae</taxon>
        <taxon>Streptophyta</taxon>
        <taxon>Embryophyta</taxon>
        <taxon>Tracheophyta</taxon>
        <taxon>Spermatophyta</taxon>
        <taxon>Magnoliopsida</taxon>
        <taxon>eudicotyledons</taxon>
        <taxon>Gunneridae</taxon>
        <taxon>Pentapetalae</taxon>
        <taxon>Caryophyllales</taxon>
        <taxon>Cactineae</taxon>
        <taxon>Cactaceae</taxon>
        <taxon>Opuntioideae</taxon>
        <taxon>Opuntia</taxon>
    </lineage>
</organism>
<reference evidence="1" key="2">
    <citation type="submission" date="2020-07" db="EMBL/GenBank/DDBJ databases">
        <authorList>
            <person name="Vera ALvarez R."/>
            <person name="Arias-Moreno D.M."/>
            <person name="Jimenez-Jacinto V."/>
            <person name="Jimenez-Bremont J.F."/>
            <person name="Swaminathan K."/>
            <person name="Moose S.P."/>
            <person name="Guerrero-Gonzalez M.L."/>
            <person name="Marino-Ramirez L."/>
            <person name="Landsman D."/>
            <person name="Rodriguez-Kessler M."/>
            <person name="Delgado-Sanchez P."/>
        </authorList>
    </citation>
    <scope>NUCLEOTIDE SEQUENCE</scope>
    <source>
        <tissue evidence="1">Cladode</tissue>
    </source>
</reference>
<name>A0A7C9DU34_OPUST</name>
<accession>A0A7C9DU34</accession>